<keyword evidence="2" id="KW-1185">Reference proteome</keyword>
<dbReference type="Proteomes" id="UP000596742">
    <property type="component" value="Unassembled WGS sequence"/>
</dbReference>
<accession>A0A8B6CK94</accession>
<evidence type="ECO:0000313" key="2">
    <source>
        <dbReference type="Proteomes" id="UP000596742"/>
    </source>
</evidence>
<reference evidence="1" key="1">
    <citation type="submission" date="2018-11" db="EMBL/GenBank/DDBJ databases">
        <authorList>
            <person name="Alioto T."/>
            <person name="Alioto T."/>
        </authorList>
    </citation>
    <scope>NUCLEOTIDE SEQUENCE</scope>
</reference>
<dbReference type="OrthoDB" id="6186928at2759"/>
<organism evidence="1 2">
    <name type="scientific">Mytilus galloprovincialis</name>
    <name type="common">Mediterranean mussel</name>
    <dbReference type="NCBI Taxonomy" id="29158"/>
    <lineage>
        <taxon>Eukaryota</taxon>
        <taxon>Metazoa</taxon>
        <taxon>Spiralia</taxon>
        <taxon>Lophotrochozoa</taxon>
        <taxon>Mollusca</taxon>
        <taxon>Bivalvia</taxon>
        <taxon>Autobranchia</taxon>
        <taxon>Pteriomorphia</taxon>
        <taxon>Mytilida</taxon>
        <taxon>Mytiloidea</taxon>
        <taxon>Mytilidae</taxon>
        <taxon>Mytilinae</taxon>
        <taxon>Mytilus</taxon>
    </lineage>
</organism>
<dbReference type="EMBL" id="UYJE01001879">
    <property type="protein sequence ID" value="VDI06021.1"/>
    <property type="molecule type" value="Genomic_DNA"/>
</dbReference>
<proteinExistence type="predicted"/>
<name>A0A8B6CK94_MYTGA</name>
<comment type="caution">
    <text evidence="1">The sequence shown here is derived from an EMBL/GenBank/DDBJ whole genome shotgun (WGS) entry which is preliminary data.</text>
</comment>
<dbReference type="AlphaFoldDB" id="A0A8B6CK94"/>
<evidence type="ECO:0008006" key="3">
    <source>
        <dbReference type="Google" id="ProtNLM"/>
    </source>
</evidence>
<evidence type="ECO:0000313" key="1">
    <source>
        <dbReference type="EMBL" id="VDI06021.1"/>
    </source>
</evidence>
<dbReference type="InterPro" id="IPR013783">
    <property type="entry name" value="Ig-like_fold"/>
</dbReference>
<gene>
    <name evidence="1" type="ORF">MGAL_10B074414</name>
</gene>
<protein>
    <recommendedName>
        <fullName evidence="3">Ig-like domain-containing protein</fullName>
    </recommendedName>
</protein>
<dbReference type="Gene3D" id="2.60.40.10">
    <property type="entry name" value="Immunoglobulins"/>
    <property type="match status" value="1"/>
</dbReference>
<sequence length="354" mass="39979">MQETINQSIIFKYYLVEVNTISAEISGNRGGKPEDNGTELECLHTLENISRLFYVSFMAFNRSSILFETIATYVPDRTVLLTTQGQYLKGRVTLTPIKELSTKAVMIFNKLMCIDDTFYQCKVIYMDINGIHDYTSSYISISVQVPPSKPDSISVVYKPADPLIFSFKHIEYSTSTTIITLTSTENEIISAFQSVKQNDKTEYSRIQTDDYDTTTSMSSEVDFSIVEGDSITVICDGEVGKPPANHIFQKLLFGQIVPLQSIFTAVSISEISENCPYYLTSNLTFQVTAEDNNAVIRCVVNSSIEEPDMYVETEPIEVYCKYILCNLIHGNSFLGRFCITSHTACYLDSRFELR</sequence>